<comment type="caution">
    <text evidence="2">The sequence shown here is derived from an EMBL/GenBank/DDBJ whole genome shotgun (WGS) entry which is preliminary data.</text>
</comment>
<feature type="transmembrane region" description="Helical" evidence="1">
    <location>
        <begin position="140"/>
        <end position="160"/>
    </location>
</feature>
<dbReference type="AlphaFoldDB" id="A0A0C1N3D9"/>
<sequence length="166" mass="17569">MYWEYANLKKTSLRLKSRLYKRNLPTQVIFNKVHVGGESSPVGGETSAVGGETSAVGGETSAVGGFPAPWQLANKGGVSRALATGEQGRGVSPQPHFVGTPKPPVEATALGSPRCSRSVSAPEIAPVVSNSILRTFCQNGILPVYCHYILLMILSTDLLIATKIFS</sequence>
<dbReference type="STRING" id="1479485.DA73_0237605"/>
<name>A0A0C1N3D9_9CYAN</name>
<evidence type="ECO:0000313" key="2">
    <source>
        <dbReference type="EMBL" id="KIE06946.1"/>
    </source>
</evidence>
<proteinExistence type="predicted"/>
<dbReference type="EMBL" id="JHEG02000059">
    <property type="protein sequence ID" value="KIE06946.1"/>
    <property type="molecule type" value="Genomic_DNA"/>
</dbReference>
<keyword evidence="1" id="KW-0812">Transmembrane</keyword>
<gene>
    <name evidence="2" type="ORF">DA73_0237605</name>
</gene>
<keyword evidence="1" id="KW-0472">Membrane</keyword>
<reference evidence="2" key="1">
    <citation type="journal article" date="2015" name="Genome Announc.">
        <title>Draft Genome Sequence of Tolypothrix boutellei Strain VB521301.</title>
        <authorList>
            <person name="Chandrababunaidu M.M."/>
            <person name="Singh D."/>
            <person name="Sen D."/>
            <person name="Bhan S."/>
            <person name="Das S."/>
            <person name="Gupta A."/>
            <person name="Adhikary S.P."/>
            <person name="Tripathy S."/>
        </authorList>
    </citation>
    <scope>NUCLEOTIDE SEQUENCE</scope>
    <source>
        <strain evidence="2">VB521301</strain>
    </source>
</reference>
<evidence type="ECO:0000256" key="1">
    <source>
        <dbReference type="SAM" id="Phobius"/>
    </source>
</evidence>
<keyword evidence="1" id="KW-1133">Transmembrane helix</keyword>
<accession>A0A0C1N3D9</accession>
<organism evidence="2">
    <name type="scientific">Tolypothrix bouteillei VB521301</name>
    <dbReference type="NCBI Taxonomy" id="1479485"/>
    <lineage>
        <taxon>Bacteria</taxon>
        <taxon>Bacillati</taxon>
        <taxon>Cyanobacteriota</taxon>
        <taxon>Cyanophyceae</taxon>
        <taxon>Nostocales</taxon>
        <taxon>Tolypothrichaceae</taxon>
        <taxon>Tolypothrix</taxon>
    </lineage>
</organism>
<protein>
    <submittedName>
        <fullName evidence="2">Uncharacterized protein</fullName>
    </submittedName>
</protein>